<protein>
    <recommendedName>
        <fullName evidence="2">Flavoprotein domain-containing protein</fullName>
    </recommendedName>
</protein>
<comment type="caution">
    <text evidence="3">The sequence shown here is derived from an EMBL/GenBank/DDBJ whole genome shotgun (WGS) entry which is preliminary data.</text>
</comment>
<dbReference type="Gene3D" id="3.40.50.1950">
    <property type="entry name" value="Flavin prenyltransferase-like"/>
    <property type="match status" value="1"/>
</dbReference>
<evidence type="ECO:0000256" key="1">
    <source>
        <dbReference type="ARBA" id="ARBA00038350"/>
    </source>
</evidence>
<evidence type="ECO:0000259" key="2">
    <source>
        <dbReference type="Pfam" id="PF02441"/>
    </source>
</evidence>
<dbReference type="PANTHER" id="PTHR14359">
    <property type="entry name" value="HOMO-OLIGOMERIC FLAVIN CONTAINING CYS DECARBOXYLASE FAMILY"/>
    <property type="match status" value="1"/>
</dbReference>
<feature type="domain" description="Flavoprotein" evidence="2">
    <location>
        <begin position="134"/>
        <end position="286"/>
    </location>
</feature>
<evidence type="ECO:0000313" key="3">
    <source>
        <dbReference type="EMBL" id="RKU49264.1"/>
    </source>
</evidence>
<dbReference type="Pfam" id="PF02441">
    <property type="entry name" value="Flavoprotein"/>
    <property type="match status" value="1"/>
</dbReference>
<dbReference type="InterPro" id="IPR036551">
    <property type="entry name" value="Flavin_trans-like"/>
</dbReference>
<dbReference type="GO" id="GO:0071513">
    <property type="term" value="C:phosphopantothenoylcysteine decarboxylase complex"/>
    <property type="evidence" value="ECO:0007669"/>
    <property type="project" value="TreeGrafter"/>
</dbReference>
<dbReference type="GO" id="GO:0010181">
    <property type="term" value="F:FMN binding"/>
    <property type="evidence" value="ECO:0007669"/>
    <property type="project" value="TreeGrafter"/>
</dbReference>
<dbReference type="STRING" id="177199.A0A420YN12"/>
<dbReference type="InterPro" id="IPR003382">
    <property type="entry name" value="Flavoprotein"/>
</dbReference>
<dbReference type="PANTHER" id="PTHR14359:SF21">
    <property type="entry name" value="FLAVOPROTEIN DOMAIN-CONTAINING PROTEIN"/>
    <property type="match status" value="1"/>
</dbReference>
<dbReference type="GO" id="GO:0015937">
    <property type="term" value="P:coenzyme A biosynthetic process"/>
    <property type="evidence" value="ECO:0007669"/>
    <property type="project" value="TreeGrafter"/>
</dbReference>
<accession>A0A420YN12</accession>
<dbReference type="SUPFAM" id="SSF140860">
    <property type="entry name" value="Pseudo ankyrin repeat-like"/>
    <property type="match status" value="1"/>
</dbReference>
<proteinExistence type="inferred from homology"/>
<comment type="similarity">
    <text evidence="1">Belongs to the HFCD (homooligomeric flavin containing Cys decarboxylase) superfamily.</text>
</comment>
<reference evidence="3 4" key="1">
    <citation type="submission" date="2018-08" db="EMBL/GenBank/DDBJ databases">
        <title>Draft genome of the lignicolous fungus Coniochaeta pulveracea.</title>
        <authorList>
            <person name="Borstlap C.J."/>
            <person name="De Witt R.N."/>
            <person name="Botha A."/>
            <person name="Volschenk H."/>
        </authorList>
    </citation>
    <scope>NUCLEOTIDE SEQUENCE [LARGE SCALE GENOMIC DNA]</scope>
    <source>
        <strain evidence="3 4">CAB683</strain>
    </source>
</reference>
<sequence>MIDQIMKQSRHLQLCFYCSGYKELNDKNRIPHCYKIEIEICPHNENGHVPPGNHCSNKQLPKAQVQEQEVEGTGLQANSDRDIKEAIIQLSVTGIVERQRLRYNSGPSASIPSRLGQNSSTASIHEIHKPRKLRLLVAANGSKDVARAQSIAVRLSRESQIQTRAIVDDMTHRLAHEIIVLQNRSLRRGPPGEGTSSKDFDAAQHQAFELVEWADLLVIAPLDADNLAKMLHGQSDTLLLEVLRGWDVSKRILLVPGMSTHQWENPVTKRQIGKLHRKWGWIRVMQPILWHYDGTHAKRIVEWEGFNEVVGIIKNQADLLSLGHDVDVAIQQGLLPNNGQKTQTILPPELWSIILEYTNDWELAQALGVYTKLEMPTAQGWRLEPRNPSDPLQVFVHELEWTLLTANTTAICKKLAEAPENFHDLSALATHLIFKFALRDVLSYMEANCPHIFKCFDGKTIPTKASAFYGRTDILDWWAKSPSFLEKQYDAEAMNGASAKGFVHVLEWWRCSGLPLKYTEAAMEQASSKGHLHVLEWWREASLQDPSIVLKPGRSLLGAAQWGQLAVIRWWEESGIAAGHHEHVCKMASRSGQVEVLELWRQLRGDDNLQFDSQVLCDPTFHSYIDVLDWWKKYAHGELPGMEGRIAKRVEYKSADIEEALDDSLGDQKRVRSWWADNGLSPGLGMSEWMKVRYL</sequence>
<dbReference type="AlphaFoldDB" id="A0A420YN12"/>
<keyword evidence="4" id="KW-1185">Reference proteome</keyword>
<evidence type="ECO:0000313" key="4">
    <source>
        <dbReference type="Proteomes" id="UP000275385"/>
    </source>
</evidence>
<dbReference type="EMBL" id="QVQW01000002">
    <property type="protein sequence ID" value="RKU49264.1"/>
    <property type="molecule type" value="Genomic_DNA"/>
</dbReference>
<gene>
    <name evidence="3" type="ORF">DL546_009688</name>
</gene>
<dbReference type="Proteomes" id="UP000275385">
    <property type="component" value="Unassembled WGS sequence"/>
</dbReference>
<dbReference type="SUPFAM" id="SSF52507">
    <property type="entry name" value="Homo-oligomeric flavin-containing Cys decarboxylases, HFCD"/>
    <property type="match status" value="1"/>
</dbReference>
<dbReference type="GO" id="GO:0004633">
    <property type="term" value="F:phosphopantothenoylcysteine decarboxylase activity"/>
    <property type="evidence" value="ECO:0007669"/>
    <property type="project" value="TreeGrafter"/>
</dbReference>
<dbReference type="OrthoDB" id="70387at2759"/>
<name>A0A420YN12_9PEZI</name>
<organism evidence="3 4">
    <name type="scientific">Coniochaeta pulveracea</name>
    <dbReference type="NCBI Taxonomy" id="177199"/>
    <lineage>
        <taxon>Eukaryota</taxon>
        <taxon>Fungi</taxon>
        <taxon>Dikarya</taxon>
        <taxon>Ascomycota</taxon>
        <taxon>Pezizomycotina</taxon>
        <taxon>Sordariomycetes</taxon>
        <taxon>Sordariomycetidae</taxon>
        <taxon>Coniochaetales</taxon>
        <taxon>Coniochaetaceae</taxon>
        <taxon>Coniochaeta</taxon>
    </lineage>
</organism>